<protein>
    <submittedName>
        <fullName evidence="7">Extracellular solute-binding protein (Family 5)</fullName>
    </submittedName>
</protein>
<sequence length="236" mass="25925">MLICEEIISALDVSVLASIVRLLRGLQDEEGLALLFVTHNLALVRTHHGARHRHAHRTARGGRTGRRRARPSGRPVHQRLIAAIPELVPRPQNHSRGRSGHDHEGVPLRRRAGRQALRSAIGRGQALTACTSGHGVVANDLPEPFAPGYPKSLVRRRDVARARRLLKEAGKEGVTVELVTGAVSPEAVPMCTVPAKNAAEIGMTVKVRQVHTSRLFGPNFHDWKVSVERWRPQATT</sequence>
<dbReference type="Pfam" id="PF00496">
    <property type="entry name" value="SBP_bac_5"/>
    <property type="match status" value="1"/>
</dbReference>
<dbReference type="Gene3D" id="3.40.50.300">
    <property type="entry name" value="P-loop containing nucleotide triphosphate hydrolases"/>
    <property type="match status" value="1"/>
</dbReference>
<evidence type="ECO:0000313" key="7">
    <source>
        <dbReference type="EMBL" id="RKS78698.1"/>
    </source>
</evidence>
<gene>
    <name evidence="7" type="ORF">BZB76_0124</name>
</gene>
<dbReference type="SUPFAM" id="SSF52540">
    <property type="entry name" value="P-loop containing nucleoside triphosphate hydrolases"/>
    <property type="match status" value="1"/>
</dbReference>
<feature type="region of interest" description="Disordered" evidence="5">
    <location>
        <begin position="47"/>
        <end position="75"/>
    </location>
</feature>
<evidence type="ECO:0000256" key="1">
    <source>
        <dbReference type="ARBA" id="ARBA00005417"/>
    </source>
</evidence>
<evidence type="ECO:0000259" key="6">
    <source>
        <dbReference type="Pfam" id="PF00496"/>
    </source>
</evidence>
<keyword evidence="8" id="KW-1185">Reference proteome</keyword>
<dbReference type="RefSeq" id="WP_121432322.1">
    <property type="nucleotide sequence ID" value="NZ_RBWU01000001.1"/>
</dbReference>
<evidence type="ECO:0000256" key="5">
    <source>
        <dbReference type="SAM" id="MobiDB-lite"/>
    </source>
</evidence>
<keyword evidence="4" id="KW-0067">ATP-binding</keyword>
<dbReference type="Gene3D" id="3.10.105.10">
    <property type="entry name" value="Dipeptide-binding Protein, Domain 3"/>
    <property type="match status" value="1"/>
</dbReference>
<evidence type="ECO:0000256" key="4">
    <source>
        <dbReference type="ARBA" id="ARBA00022840"/>
    </source>
</evidence>
<dbReference type="GO" id="GO:0005524">
    <property type="term" value="F:ATP binding"/>
    <property type="evidence" value="ECO:0007669"/>
    <property type="project" value="UniProtKB-KW"/>
</dbReference>
<evidence type="ECO:0000256" key="3">
    <source>
        <dbReference type="ARBA" id="ARBA00022741"/>
    </source>
</evidence>
<comment type="caution">
    <text evidence="7">The sequence shown here is derived from an EMBL/GenBank/DDBJ whole genome shotgun (WGS) entry which is preliminary data.</text>
</comment>
<feature type="domain" description="Solute-binding protein family 5" evidence="6">
    <location>
        <begin position="107"/>
        <end position="230"/>
    </location>
</feature>
<proteinExistence type="inferred from homology"/>
<feature type="region of interest" description="Disordered" evidence="5">
    <location>
        <begin position="88"/>
        <end position="108"/>
    </location>
</feature>
<name>A0A495QX40_9ACTN</name>
<dbReference type="InterPro" id="IPR000914">
    <property type="entry name" value="SBP_5_dom"/>
</dbReference>
<dbReference type="SUPFAM" id="SSF53850">
    <property type="entry name" value="Periplasmic binding protein-like II"/>
    <property type="match status" value="1"/>
</dbReference>
<dbReference type="PANTHER" id="PTHR43776:SF7">
    <property type="entry name" value="D,D-DIPEPTIDE TRANSPORT ATP-BINDING PROTEIN DDPF-RELATED"/>
    <property type="match status" value="1"/>
</dbReference>
<dbReference type="AlphaFoldDB" id="A0A495QX40"/>
<keyword evidence="3" id="KW-0547">Nucleotide-binding</keyword>
<accession>A0A495QX40</accession>
<dbReference type="InterPro" id="IPR027417">
    <property type="entry name" value="P-loop_NTPase"/>
</dbReference>
<organism evidence="7 8">
    <name type="scientific">Actinomadura pelletieri DSM 43383</name>
    <dbReference type="NCBI Taxonomy" id="1120940"/>
    <lineage>
        <taxon>Bacteria</taxon>
        <taxon>Bacillati</taxon>
        <taxon>Actinomycetota</taxon>
        <taxon>Actinomycetes</taxon>
        <taxon>Streptosporangiales</taxon>
        <taxon>Thermomonosporaceae</taxon>
        <taxon>Actinomadura</taxon>
    </lineage>
</organism>
<evidence type="ECO:0000313" key="8">
    <source>
        <dbReference type="Proteomes" id="UP000274601"/>
    </source>
</evidence>
<dbReference type="InterPro" id="IPR050319">
    <property type="entry name" value="ABC_transp_ATP-bind"/>
</dbReference>
<keyword evidence="2" id="KW-0813">Transport</keyword>
<feature type="compositionally biased region" description="Basic residues" evidence="5">
    <location>
        <begin position="47"/>
        <end position="71"/>
    </location>
</feature>
<comment type="similarity">
    <text evidence="1">Belongs to the ABC transporter superfamily.</text>
</comment>
<dbReference type="PANTHER" id="PTHR43776">
    <property type="entry name" value="TRANSPORT ATP-BINDING PROTEIN"/>
    <property type="match status" value="1"/>
</dbReference>
<evidence type="ECO:0000256" key="2">
    <source>
        <dbReference type="ARBA" id="ARBA00022448"/>
    </source>
</evidence>
<reference evidence="7 8" key="1">
    <citation type="submission" date="2018-10" db="EMBL/GenBank/DDBJ databases">
        <title>Genomic Encyclopedia of Archaeal and Bacterial Type Strains, Phase II (KMG-II): from individual species to whole genera.</title>
        <authorList>
            <person name="Goeker M."/>
        </authorList>
    </citation>
    <scope>NUCLEOTIDE SEQUENCE [LARGE SCALE GENOMIC DNA]</scope>
    <source>
        <strain evidence="7 8">DSM 43383</strain>
    </source>
</reference>
<dbReference type="Proteomes" id="UP000274601">
    <property type="component" value="Unassembled WGS sequence"/>
</dbReference>
<dbReference type="EMBL" id="RBWU01000001">
    <property type="protein sequence ID" value="RKS78698.1"/>
    <property type="molecule type" value="Genomic_DNA"/>
</dbReference>